<evidence type="ECO:0000313" key="3">
    <source>
        <dbReference type="EMBL" id="KIL67279.1"/>
    </source>
</evidence>
<sequence length="107" mass="11720">MPRTLSLSTLSALSPFLILILLLTFYYLLVHGSSKTNGSELHPPGDYISSPSPADTANDDGMDVDEAPMGEPMEVDDIEVRLKQREIRRLTPSSFSLGRPSAACLER</sequence>
<gene>
    <name evidence="3" type="ORF">M378DRAFT_22882</name>
</gene>
<dbReference type="AlphaFoldDB" id="A0A0C2TJT4"/>
<keyword evidence="2" id="KW-0812">Transmembrane</keyword>
<keyword evidence="2" id="KW-1133">Transmembrane helix</keyword>
<name>A0A0C2TJT4_AMAMK</name>
<feature type="region of interest" description="Disordered" evidence="1">
    <location>
        <begin position="37"/>
        <end position="74"/>
    </location>
</feature>
<organism evidence="3 4">
    <name type="scientific">Amanita muscaria (strain Koide BX008)</name>
    <dbReference type="NCBI Taxonomy" id="946122"/>
    <lineage>
        <taxon>Eukaryota</taxon>
        <taxon>Fungi</taxon>
        <taxon>Dikarya</taxon>
        <taxon>Basidiomycota</taxon>
        <taxon>Agaricomycotina</taxon>
        <taxon>Agaricomycetes</taxon>
        <taxon>Agaricomycetidae</taxon>
        <taxon>Agaricales</taxon>
        <taxon>Pluteineae</taxon>
        <taxon>Amanitaceae</taxon>
        <taxon>Amanita</taxon>
    </lineage>
</organism>
<feature type="transmembrane region" description="Helical" evidence="2">
    <location>
        <begin position="12"/>
        <end position="30"/>
    </location>
</feature>
<reference evidence="3 4" key="1">
    <citation type="submission" date="2014-04" db="EMBL/GenBank/DDBJ databases">
        <title>Evolutionary Origins and Diversification of the Mycorrhizal Mutualists.</title>
        <authorList>
            <consortium name="DOE Joint Genome Institute"/>
            <consortium name="Mycorrhizal Genomics Consortium"/>
            <person name="Kohler A."/>
            <person name="Kuo A."/>
            <person name="Nagy L.G."/>
            <person name="Floudas D."/>
            <person name="Copeland A."/>
            <person name="Barry K.W."/>
            <person name="Cichocki N."/>
            <person name="Veneault-Fourrey C."/>
            <person name="LaButti K."/>
            <person name="Lindquist E.A."/>
            <person name="Lipzen A."/>
            <person name="Lundell T."/>
            <person name="Morin E."/>
            <person name="Murat C."/>
            <person name="Riley R."/>
            <person name="Ohm R."/>
            <person name="Sun H."/>
            <person name="Tunlid A."/>
            <person name="Henrissat B."/>
            <person name="Grigoriev I.V."/>
            <person name="Hibbett D.S."/>
            <person name="Martin F."/>
        </authorList>
    </citation>
    <scope>NUCLEOTIDE SEQUENCE [LARGE SCALE GENOMIC DNA]</scope>
    <source>
        <strain evidence="3 4">Koide BX008</strain>
    </source>
</reference>
<evidence type="ECO:0000256" key="1">
    <source>
        <dbReference type="SAM" id="MobiDB-lite"/>
    </source>
</evidence>
<feature type="compositionally biased region" description="Acidic residues" evidence="1">
    <location>
        <begin position="57"/>
        <end position="74"/>
    </location>
</feature>
<keyword evidence="4" id="KW-1185">Reference proteome</keyword>
<evidence type="ECO:0000313" key="4">
    <source>
        <dbReference type="Proteomes" id="UP000054549"/>
    </source>
</evidence>
<dbReference type="Proteomes" id="UP000054549">
    <property type="component" value="Unassembled WGS sequence"/>
</dbReference>
<dbReference type="EMBL" id="KN818232">
    <property type="protein sequence ID" value="KIL67279.1"/>
    <property type="molecule type" value="Genomic_DNA"/>
</dbReference>
<keyword evidence="2" id="KW-0472">Membrane</keyword>
<evidence type="ECO:0000256" key="2">
    <source>
        <dbReference type="SAM" id="Phobius"/>
    </source>
</evidence>
<dbReference type="HOGENOM" id="CLU_2209337_0_0_1"/>
<proteinExistence type="predicted"/>
<accession>A0A0C2TJT4</accession>
<protein>
    <submittedName>
        <fullName evidence="3">Uncharacterized protein</fullName>
    </submittedName>
</protein>
<dbReference type="InParanoid" id="A0A0C2TJT4"/>